<keyword evidence="4 5" id="KW-0472">Membrane</keyword>
<evidence type="ECO:0000256" key="1">
    <source>
        <dbReference type="ARBA" id="ARBA00004141"/>
    </source>
</evidence>
<proteinExistence type="predicted"/>
<keyword evidence="3 5" id="KW-1133">Transmembrane helix</keyword>
<feature type="transmembrane region" description="Helical" evidence="5">
    <location>
        <begin position="126"/>
        <end position="147"/>
    </location>
</feature>
<evidence type="ECO:0000256" key="5">
    <source>
        <dbReference type="SAM" id="Phobius"/>
    </source>
</evidence>
<feature type="transmembrane region" description="Helical" evidence="5">
    <location>
        <begin position="197"/>
        <end position="218"/>
    </location>
</feature>
<feature type="transmembrane region" description="Helical" evidence="5">
    <location>
        <begin position="92"/>
        <end position="114"/>
    </location>
</feature>
<dbReference type="EMBL" id="UINC01143404">
    <property type="protein sequence ID" value="SVD32307.1"/>
    <property type="molecule type" value="Genomic_DNA"/>
</dbReference>
<evidence type="ECO:0000256" key="3">
    <source>
        <dbReference type="ARBA" id="ARBA00022989"/>
    </source>
</evidence>
<organism evidence="6">
    <name type="scientific">marine metagenome</name>
    <dbReference type="NCBI Taxonomy" id="408172"/>
    <lineage>
        <taxon>unclassified sequences</taxon>
        <taxon>metagenomes</taxon>
        <taxon>ecological metagenomes</taxon>
    </lineage>
</organism>
<keyword evidence="2 5" id="KW-0812">Transmembrane</keyword>
<evidence type="ECO:0000313" key="6">
    <source>
        <dbReference type="EMBL" id="SVD32307.1"/>
    </source>
</evidence>
<accession>A0A382UE53</accession>
<gene>
    <name evidence="6" type="ORF">METZ01_LOCUS385161</name>
</gene>
<protein>
    <recommendedName>
        <fullName evidence="7">Major facilitator superfamily (MFS) profile domain-containing protein</fullName>
    </recommendedName>
</protein>
<dbReference type="GO" id="GO:0005886">
    <property type="term" value="C:plasma membrane"/>
    <property type="evidence" value="ECO:0007669"/>
    <property type="project" value="TreeGrafter"/>
</dbReference>
<evidence type="ECO:0000256" key="2">
    <source>
        <dbReference type="ARBA" id="ARBA00022692"/>
    </source>
</evidence>
<dbReference type="Pfam" id="PF07690">
    <property type="entry name" value="MFS_1"/>
    <property type="match status" value="1"/>
</dbReference>
<evidence type="ECO:0008006" key="7">
    <source>
        <dbReference type="Google" id="ProtNLM"/>
    </source>
</evidence>
<evidence type="ECO:0000256" key="4">
    <source>
        <dbReference type="ARBA" id="ARBA00023136"/>
    </source>
</evidence>
<dbReference type="InterPro" id="IPR011701">
    <property type="entry name" value="MFS"/>
</dbReference>
<dbReference type="InterPro" id="IPR036259">
    <property type="entry name" value="MFS_trans_sf"/>
</dbReference>
<dbReference type="AlphaFoldDB" id="A0A382UE53"/>
<name>A0A382UE53_9ZZZZ</name>
<dbReference type="Gene3D" id="1.20.1250.20">
    <property type="entry name" value="MFS general substrate transporter like domains"/>
    <property type="match status" value="1"/>
</dbReference>
<comment type="subcellular location">
    <subcellularLocation>
        <location evidence="1">Membrane</location>
        <topology evidence="1">Multi-pass membrane protein</topology>
    </subcellularLocation>
</comment>
<dbReference type="PANTHER" id="PTHR23501">
    <property type="entry name" value="MAJOR FACILITATOR SUPERFAMILY"/>
    <property type="match status" value="1"/>
</dbReference>
<feature type="transmembrane region" description="Helical" evidence="5">
    <location>
        <begin position="60"/>
        <end position="80"/>
    </location>
</feature>
<dbReference type="SUPFAM" id="SSF103473">
    <property type="entry name" value="MFS general substrate transporter"/>
    <property type="match status" value="1"/>
</dbReference>
<reference evidence="6" key="1">
    <citation type="submission" date="2018-05" db="EMBL/GenBank/DDBJ databases">
        <authorList>
            <person name="Lanie J.A."/>
            <person name="Ng W.-L."/>
            <person name="Kazmierczak K.M."/>
            <person name="Andrzejewski T.M."/>
            <person name="Davidsen T.M."/>
            <person name="Wayne K.J."/>
            <person name="Tettelin H."/>
            <person name="Glass J.I."/>
            <person name="Rusch D."/>
            <person name="Podicherti R."/>
            <person name="Tsui H.-C.T."/>
            <person name="Winkler M.E."/>
        </authorList>
    </citation>
    <scope>NUCLEOTIDE SEQUENCE</scope>
</reference>
<feature type="transmembrane region" description="Helical" evidence="5">
    <location>
        <begin position="6"/>
        <end position="39"/>
    </location>
</feature>
<dbReference type="GO" id="GO:0022857">
    <property type="term" value="F:transmembrane transporter activity"/>
    <property type="evidence" value="ECO:0007669"/>
    <property type="project" value="InterPro"/>
</dbReference>
<feature type="transmembrane region" description="Helical" evidence="5">
    <location>
        <begin position="230"/>
        <end position="249"/>
    </location>
</feature>
<feature type="transmembrane region" description="Helical" evidence="5">
    <location>
        <begin position="153"/>
        <end position="176"/>
    </location>
</feature>
<sequence length="259" mass="28479">GAILYMSSILVLCFGVSYLPSALSFILIFFSLFGFIFFFLFERKHKHPIFDTTLFFTNRVFTFSCLASLIIYTATFANVVQVNLYLQYLKGFSATAAGLVVICQPITMAIFSPIAGRLSDKFEPKYLSTVGMAITCCGLIMLSNLKIDSALNYLILSLIITGFGFSLFSPPNVNAIMGSVEKKFYGSATGAMATMRIVGQMSSMVLVTLIFALIIGNVDINQENYDALENAIRIVFSISAILCIPGLYLSMARGNFIRT</sequence>
<feature type="non-terminal residue" evidence="6">
    <location>
        <position position="1"/>
    </location>
</feature>
<dbReference type="PANTHER" id="PTHR23501:SF194">
    <property type="entry name" value="EFFLUX PUMP ANTIBIOTIC RESISTANCE PROTEIN"/>
    <property type="match status" value="1"/>
</dbReference>